<dbReference type="PROSITE" id="PS51336">
    <property type="entry name" value="DM10"/>
    <property type="match status" value="3"/>
</dbReference>
<evidence type="ECO:0000256" key="7">
    <source>
        <dbReference type="ARBA" id="ARBA00023069"/>
    </source>
</evidence>
<dbReference type="Proteomes" id="UP000265120">
    <property type="component" value="Chromosome 16"/>
</dbReference>
<evidence type="ECO:0000259" key="14">
    <source>
        <dbReference type="PROSITE" id="PS51336"/>
    </source>
</evidence>
<sequence length="853" mass="97903">MSLPLLLGHSANKRLGKDKFHKSQHFDVHNGIPLLVGAEKPGIGGELLIGQKIKPKYSVYPDGQGAALPSWVAFDKQVLKFDAYFEEDVPQNRHETRRVRKCQIFFYPEDDTIKVVEPELKNSGIPQGTLIRRHRIPLPPPDDDQFYNVFHFNINQQMVLYSRTFTITSCDPFTRNFITRLGVILNEPSTVPDDPYTRHRQQIEDSMNPLHPYERHDTLKQFLLHDRHILRFFCLWDDTESKSNDRRELVLHYFLSDDTIEIREVFPPNSGRDNVSKFLRRCKLPKKTHVQMKQPGEITDRTVLNVLESKRRGQRYLLDSHKTGAVHEEFYQDRDLTVGGDVNVFGRRMIIVDCDQFTKDYYRSKYGIEDFTLAPYKTPEAPQVPRLPPPYNGFGSEEDSLRSCQGLLPKALQKDFRKFMEKDRSGLESNILNFQSKMVTDDPVDRERVFIISFYLSDDTVSVFERPQKNSGVLGGKFLERGRVKKPGQEVFKSEPSEYFKAQDLYVGASLCLNRHHFLLLDADEYTLSYMERHAEEFPRSNLGNILSKIKSVPEEKQSEIKKFLALNDPDNTGVIPYYTLRSLLRGLDCDLSEHELLVLGRSFTESRCPEEDVGTMLATAQELLRKKLFEHFHEIKRALVHRDRSRSGRLSMSEMRTLCKSCRLPLPDSLLSALLHKFAESGEVDYQAFIAGINWLENPAPPVTPELIAKFELNMRLDAGDAAVKNINYSSLLGDVFSNIPSGNGDQTNAPSDRRREREREREIKRSSNSLVSHNKSRFMWRICKDVAAVVAAAVAAQGRTTQNTREKTCLSIFAYIVVQHIYIYQARTVGIPGKVLPGIPIVKIGGKMVED</sequence>
<evidence type="ECO:0000256" key="3">
    <source>
        <dbReference type="ARBA" id="ARBA00022723"/>
    </source>
</evidence>
<keyword evidence="8" id="KW-0206">Cytoskeleton</keyword>
<keyword evidence="4" id="KW-0677">Repeat</keyword>
<dbReference type="InterPro" id="IPR018247">
    <property type="entry name" value="EF_Hand_1_Ca_BS"/>
</dbReference>
<dbReference type="FunFam" id="2.30.29.170:FF:000003">
    <property type="entry name" value="EF-hand domain (C-terminal) containing 1"/>
    <property type="match status" value="1"/>
</dbReference>
<dbReference type="STRING" id="244447.ENSCSEP00000001460"/>
<keyword evidence="2" id="KW-0963">Cytoplasm</keyword>
<dbReference type="FunCoup" id="A0A3P8UMH4">
    <property type="interactions" value="209"/>
</dbReference>
<dbReference type="Pfam" id="PF06565">
    <property type="entry name" value="DM10_dom"/>
    <property type="match status" value="3"/>
</dbReference>
<feature type="domain" description="EF-hand" evidence="13">
    <location>
        <begin position="556"/>
        <end position="591"/>
    </location>
</feature>
<dbReference type="GO" id="GO:1903251">
    <property type="term" value="P:multi-ciliated epithelial cell differentiation"/>
    <property type="evidence" value="ECO:0007669"/>
    <property type="project" value="Ensembl"/>
</dbReference>
<dbReference type="Ensembl" id="ENSCSET00000001490.1">
    <property type="protein sequence ID" value="ENSCSEP00000001460.1"/>
    <property type="gene ID" value="ENSCSEG00000000997.1"/>
</dbReference>
<evidence type="ECO:0000259" key="13">
    <source>
        <dbReference type="PROSITE" id="PS50222"/>
    </source>
</evidence>
<comment type="subcellular location">
    <subcellularLocation>
        <location evidence="1">Cytoplasm</location>
        <location evidence="1">Cytoskeleton</location>
        <location evidence="1">Flagellum axoneme</location>
    </subcellularLocation>
</comment>
<proteinExistence type="predicted"/>
<dbReference type="FunFam" id="2.30.29.170:FF:000001">
    <property type="entry name" value="EF-hand domain containing 1"/>
    <property type="match status" value="1"/>
</dbReference>
<dbReference type="InParanoid" id="A0A3P8UMH4"/>
<dbReference type="Gene3D" id="1.10.238.10">
    <property type="entry name" value="EF-hand"/>
    <property type="match status" value="1"/>
</dbReference>
<evidence type="ECO:0000256" key="8">
    <source>
        <dbReference type="ARBA" id="ARBA00023212"/>
    </source>
</evidence>
<dbReference type="SMART" id="SM00676">
    <property type="entry name" value="DM10"/>
    <property type="match status" value="3"/>
</dbReference>
<dbReference type="GO" id="GO:0010975">
    <property type="term" value="P:regulation of neuron projection development"/>
    <property type="evidence" value="ECO:0007669"/>
    <property type="project" value="TreeGrafter"/>
</dbReference>
<feature type="domain" description="DM10" evidence="14">
    <location>
        <begin position="428"/>
        <end position="535"/>
    </location>
</feature>
<evidence type="ECO:0000313" key="16">
    <source>
        <dbReference type="Proteomes" id="UP000265120"/>
    </source>
</evidence>
<dbReference type="PROSITE" id="PS50222">
    <property type="entry name" value="EF_HAND_2"/>
    <property type="match status" value="1"/>
</dbReference>
<protein>
    <recommendedName>
        <fullName evidence="11">EF-hand domain-containing family member C2</fullName>
    </recommendedName>
</protein>
<dbReference type="SUPFAM" id="SSF47473">
    <property type="entry name" value="EF-hand"/>
    <property type="match status" value="1"/>
</dbReference>
<dbReference type="PANTHER" id="PTHR12086">
    <property type="entry name" value="EF-HAND DOMAIN C-TERMINAL CONTAINING PROTEIN"/>
    <property type="match status" value="1"/>
</dbReference>
<evidence type="ECO:0000256" key="6">
    <source>
        <dbReference type="ARBA" id="ARBA00022846"/>
    </source>
</evidence>
<dbReference type="Gene3D" id="2.30.29.170">
    <property type="match status" value="3"/>
</dbReference>
<accession>A0A3P8UMH4</accession>
<feature type="domain" description="DM10" evidence="14">
    <location>
        <begin position="75"/>
        <end position="182"/>
    </location>
</feature>
<evidence type="ECO:0000256" key="2">
    <source>
        <dbReference type="ARBA" id="ARBA00022490"/>
    </source>
</evidence>
<keyword evidence="16" id="KW-1185">Reference proteome</keyword>
<dbReference type="PROSITE" id="PS00018">
    <property type="entry name" value="EF_HAND_1"/>
    <property type="match status" value="1"/>
</dbReference>
<evidence type="ECO:0000256" key="5">
    <source>
        <dbReference type="ARBA" id="ARBA00022837"/>
    </source>
</evidence>
<feature type="domain" description="DM10" evidence="14">
    <location>
        <begin position="226"/>
        <end position="366"/>
    </location>
</feature>
<dbReference type="InterPro" id="IPR011992">
    <property type="entry name" value="EF-hand-dom_pair"/>
</dbReference>
<reference evidence="15" key="2">
    <citation type="submission" date="2025-08" db="UniProtKB">
        <authorList>
            <consortium name="Ensembl"/>
        </authorList>
    </citation>
    <scope>IDENTIFICATION</scope>
</reference>
<dbReference type="InterPro" id="IPR006602">
    <property type="entry name" value="DM10_dom"/>
</dbReference>
<keyword evidence="5" id="KW-0106">Calcium</keyword>
<name>A0A3P8UMH4_CYNSE</name>
<reference evidence="15" key="3">
    <citation type="submission" date="2025-09" db="UniProtKB">
        <authorList>
            <consortium name="Ensembl"/>
        </authorList>
    </citation>
    <scope>IDENTIFICATION</scope>
</reference>
<evidence type="ECO:0000256" key="11">
    <source>
        <dbReference type="ARBA" id="ARBA00039880"/>
    </source>
</evidence>
<dbReference type="GO" id="GO:0005874">
    <property type="term" value="C:microtubule"/>
    <property type="evidence" value="ECO:0007669"/>
    <property type="project" value="TreeGrafter"/>
</dbReference>
<dbReference type="InterPro" id="IPR002048">
    <property type="entry name" value="EF_hand_dom"/>
</dbReference>
<dbReference type="PANTHER" id="PTHR12086:SF11">
    <property type="entry name" value="EF-HAND DOMAIN-CONTAINING FAMILY MEMBER C2"/>
    <property type="match status" value="1"/>
</dbReference>
<reference evidence="15 16" key="1">
    <citation type="journal article" date="2014" name="Nat. Genet.">
        <title>Whole-genome sequence of a flatfish provides insights into ZW sex chromosome evolution and adaptation to a benthic lifestyle.</title>
        <authorList>
            <person name="Chen S."/>
            <person name="Zhang G."/>
            <person name="Shao C."/>
            <person name="Huang Q."/>
            <person name="Liu G."/>
            <person name="Zhang P."/>
            <person name="Song W."/>
            <person name="An N."/>
            <person name="Chalopin D."/>
            <person name="Volff J.N."/>
            <person name="Hong Y."/>
            <person name="Li Q."/>
            <person name="Sha Z."/>
            <person name="Zhou H."/>
            <person name="Xie M."/>
            <person name="Yu Q."/>
            <person name="Liu Y."/>
            <person name="Xiang H."/>
            <person name="Wang N."/>
            <person name="Wu K."/>
            <person name="Yang C."/>
            <person name="Zhou Q."/>
            <person name="Liao X."/>
            <person name="Yang L."/>
            <person name="Hu Q."/>
            <person name="Zhang J."/>
            <person name="Meng L."/>
            <person name="Jin L."/>
            <person name="Tian Y."/>
            <person name="Lian J."/>
            <person name="Yang J."/>
            <person name="Miao G."/>
            <person name="Liu S."/>
            <person name="Liang Z."/>
            <person name="Yan F."/>
            <person name="Li Y."/>
            <person name="Sun B."/>
            <person name="Zhang H."/>
            <person name="Zhang J."/>
            <person name="Zhu Y."/>
            <person name="Du M."/>
            <person name="Zhao Y."/>
            <person name="Schartl M."/>
            <person name="Tang Q."/>
            <person name="Wang J."/>
        </authorList>
    </citation>
    <scope>NUCLEOTIDE SEQUENCE</scope>
</reference>
<evidence type="ECO:0000256" key="12">
    <source>
        <dbReference type="SAM" id="MobiDB-lite"/>
    </source>
</evidence>
<evidence type="ECO:0000256" key="4">
    <source>
        <dbReference type="ARBA" id="ARBA00022737"/>
    </source>
</evidence>
<keyword evidence="6" id="KW-0282">Flagellum</keyword>
<evidence type="ECO:0000256" key="10">
    <source>
        <dbReference type="ARBA" id="ARBA00035003"/>
    </source>
</evidence>
<dbReference type="GO" id="GO:0005509">
    <property type="term" value="F:calcium ion binding"/>
    <property type="evidence" value="ECO:0007669"/>
    <property type="project" value="InterPro"/>
</dbReference>
<evidence type="ECO:0000313" key="15">
    <source>
        <dbReference type="Ensembl" id="ENSCSEP00000001460.1"/>
    </source>
</evidence>
<evidence type="ECO:0000256" key="9">
    <source>
        <dbReference type="ARBA" id="ARBA00023273"/>
    </source>
</evidence>
<feature type="region of interest" description="Disordered" evidence="12">
    <location>
        <begin position="741"/>
        <end position="769"/>
    </location>
</feature>
<feature type="compositionally biased region" description="Basic and acidic residues" evidence="12">
    <location>
        <begin position="753"/>
        <end position="767"/>
    </location>
</feature>
<keyword evidence="9" id="KW-0966">Cell projection</keyword>
<organism evidence="15 16">
    <name type="scientific">Cynoglossus semilaevis</name>
    <name type="common">Tongue sole</name>
    <dbReference type="NCBI Taxonomy" id="244447"/>
    <lineage>
        <taxon>Eukaryota</taxon>
        <taxon>Metazoa</taxon>
        <taxon>Chordata</taxon>
        <taxon>Craniata</taxon>
        <taxon>Vertebrata</taxon>
        <taxon>Euteleostomi</taxon>
        <taxon>Actinopterygii</taxon>
        <taxon>Neopterygii</taxon>
        <taxon>Teleostei</taxon>
        <taxon>Neoteleostei</taxon>
        <taxon>Acanthomorphata</taxon>
        <taxon>Carangaria</taxon>
        <taxon>Pleuronectiformes</taxon>
        <taxon>Pleuronectoidei</taxon>
        <taxon>Cynoglossidae</taxon>
        <taxon>Cynoglossinae</taxon>
        <taxon>Cynoglossus</taxon>
    </lineage>
</organism>
<dbReference type="AlphaFoldDB" id="A0A3P8UMH4"/>
<comment type="function">
    <text evidence="10">Microtubule inner protein (MIP) part of the dynein-decorated doublet microtubules (DMTs) in cilia axoneme, which is required for motile cilia beating.</text>
</comment>
<evidence type="ECO:0000256" key="1">
    <source>
        <dbReference type="ARBA" id="ARBA00004611"/>
    </source>
</evidence>
<dbReference type="GO" id="GO:0039010">
    <property type="term" value="P:specification of pronephric distal tubule identity"/>
    <property type="evidence" value="ECO:0007669"/>
    <property type="project" value="Ensembl"/>
</dbReference>
<feature type="compositionally biased region" description="Polar residues" evidence="12">
    <location>
        <begin position="741"/>
        <end position="752"/>
    </location>
</feature>
<dbReference type="GeneTree" id="ENSGT00530000063528"/>
<dbReference type="InterPro" id="IPR040193">
    <property type="entry name" value="EFHC1/EFHC2/EFHB"/>
</dbReference>
<keyword evidence="7" id="KW-0969">Cilium</keyword>
<dbReference type="FunFam" id="2.30.29.170:FF:000002">
    <property type="entry name" value="EF-hand domain (C-terminal) containing 1"/>
    <property type="match status" value="1"/>
</dbReference>
<keyword evidence="3" id="KW-0479">Metal-binding</keyword>